<name>A0ABD6AC68_9EURY</name>
<keyword evidence="2" id="KW-1185">Reference proteome</keyword>
<comment type="caution">
    <text evidence="1">The sequence shown here is derived from an EMBL/GenBank/DDBJ whole genome shotgun (WGS) entry which is preliminary data.</text>
</comment>
<reference evidence="1 2" key="1">
    <citation type="journal article" date="2019" name="Int. J. Syst. Evol. Microbiol.">
        <title>The Global Catalogue of Microorganisms (GCM) 10K type strain sequencing project: providing services to taxonomists for standard genome sequencing and annotation.</title>
        <authorList>
            <consortium name="The Broad Institute Genomics Platform"/>
            <consortium name="The Broad Institute Genome Sequencing Center for Infectious Disease"/>
            <person name="Wu L."/>
            <person name="Ma J."/>
        </authorList>
    </citation>
    <scope>NUCLEOTIDE SEQUENCE [LARGE SCALE GENOMIC DNA]</scope>
    <source>
        <strain evidence="1 2">PSR21</strain>
    </source>
</reference>
<dbReference type="AlphaFoldDB" id="A0ABD6AC68"/>
<dbReference type="EMBL" id="JBHTBF010000002">
    <property type="protein sequence ID" value="MFC7317903.1"/>
    <property type="molecule type" value="Genomic_DNA"/>
</dbReference>
<dbReference type="GeneID" id="79315414"/>
<gene>
    <name evidence="1" type="ORF">ACFQPE_14040</name>
</gene>
<evidence type="ECO:0000313" key="1">
    <source>
        <dbReference type="EMBL" id="MFC7317903.1"/>
    </source>
</evidence>
<protein>
    <submittedName>
        <fullName evidence="1">Uncharacterized protein</fullName>
    </submittedName>
</protein>
<accession>A0ABD6AC68</accession>
<proteinExistence type="predicted"/>
<sequence>MSGDFQLPAKGDVLVELYNQFNEDQQEMTYETVTILHNGWIRCVRRPEDMETEAAAEGDAEVDYYPPSTVGGVYTIEDENVVPLSQ</sequence>
<dbReference type="Proteomes" id="UP001596547">
    <property type="component" value="Unassembled WGS sequence"/>
</dbReference>
<evidence type="ECO:0000313" key="2">
    <source>
        <dbReference type="Proteomes" id="UP001596547"/>
    </source>
</evidence>
<dbReference type="RefSeq" id="WP_276302861.1">
    <property type="nucleotide sequence ID" value="NZ_CP119992.1"/>
</dbReference>
<organism evidence="1 2">
    <name type="scientific">Halomarina halobia</name>
    <dbReference type="NCBI Taxonomy" id="3033386"/>
    <lineage>
        <taxon>Archaea</taxon>
        <taxon>Methanobacteriati</taxon>
        <taxon>Methanobacteriota</taxon>
        <taxon>Stenosarchaea group</taxon>
        <taxon>Halobacteria</taxon>
        <taxon>Halobacteriales</taxon>
        <taxon>Natronomonadaceae</taxon>
        <taxon>Halomarina</taxon>
    </lineage>
</organism>